<dbReference type="AlphaFoldDB" id="A0A4S9LMP2"/>
<sequence length="368" mass="42645">MASNGQVAARPRAIPPERPIGLFLKLCKTDGSSLSEMGSYIRARVKECRSRRSICHCLYKDYDVRELDDKTLIKVTWGNASQDTPLEEEITRHKRAYKKLYKLLRKDNLTRHPYLTWNNDDLKACLRQRGITTSRPYVKANYVKALMRKDKARTFRSMDLPMELRYMVYNMALQLDTEEPSRPGGLVYSEMVKPALLQTCRQIRQEGSAIFYRINRFFLCYQKEEVLRFDPEYLQWMLDHVGTENLENLRYVTLIAFRARHRKLFVIDIDLHCRDPRKWIVRKISKNEHICSCKYFKNGESQPILSQSVREDSLSASPEIVNASIKTANEAIDKLWETCGGGGKLRLTVAALSDLALVAVKVVKNLNA</sequence>
<evidence type="ECO:0000313" key="2">
    <source>
        <dbReference type="Proteomes" id="UP000306584"/>
    </source>
</evidence>
<proteinExistence type="predicted"/>
<dbReference type="EMBL" id="QZBD01000086">
    <property type="protein sequence ID" value="THY30402.1"/>
    <property type="molecule type" value="Genomic_DNA"/>
</dbReference>
<organism evidence="1 2">
    <name type="scientific">Aureobasidium pullulans</name>
    <name type="common">Black yeast</name>
    <name type="synonym">Pullularia pullulans</name>
    <dbReference type="NCBI Taxonomy" id="5580"/>
    <lineage>
        <taxon>Eukaryota</taxon>
        <taxon>Fungi</taxon>
        <taxon>Dikarya</taxon>
        <taxon>Ascomycota</taxon>
        <taxon>Pezizomycotina</taxon>
        <taxon>Dothideomycetes</taxon>
        <taxon>Dothideomycetidae</taxon>
        <taxon>Dothideales</taxon>
        <taxon>Saccotheciaceae</taxon>
        <taxon>Aureobasidium</taxon>
    </lineage>
</organism>
<protein>
    <submittedName>
        <fullName evidence="1">Uncharacterized protein</fullName>
    </submittedName>
</protein>
<dbReference type="InterPro" id="IPR038883">
    <property type="entry name" value="AN11006-like"/>
</dbReference>
<evidence type="ECO:0000313" key="1">
    <source>
        <dbReference type="EMBL" id="THY30402.1"/>
    </source>
</evidence>
<comment type="caution">
    <text evidence="1">The sequence shown here is derived from an EMBL/GenBank/DDBJ whole genome shotgun (WGS) entry which is preliminary data.</text>
</comment>
<dbReference type="PANTHER" id="PTHR42085:SF8">
    <property type="entry name" value="F-BOX DOMAIN-CONTAINING PROTEIN"/>
    <property type="match status" value="1"/>
</dbReference>
<dbReference type="PANTHER" id="PTHR42085">
    <property type="entry name" value="F-BOX DOMAIN-CONTAINING PROTEIN"/>
    <property type="match status" value="1"/>
</dbReference>
<reference evidence="1 2" key="1">
    <citation type="submission" date="2018-10" db="EMBL/GenBank/DDBJ databases">
        <title>Fifty Aureobasidium pullulans genomes reveal a recombining polyextremotolerant generalist.</title>
        <authorList>
            <person name="Gostincar C."/>
            <person name="Turk M."/>
            <person name="Zajc J."/>
            <person name="Gunde-Cimerman N."/>
        </authorList>
    </citation>
    <scope>NUCLEOTIDE SEQUENCE [LARGE SCALE GENOMIC DNA]</scope>
    <source>
        <strain evidence="1 2">EXF-6604</strain>
    </source>
</reference>
<dbReference type="Proteomes" id="UP000306584">
    <property type="component" value="Unassembled WGS sequence"/>
</dbReference>
<accession>A0A4S9LMP2</accession>
<gene>
    <name evidence="1" type="ORF">D6D01_03229</name>
</gene>
<name>A0A4S9LMP2_AURPU</name>